<feature type="domain" description="Thioredoxin" evidence="13">
    <location>
        <begin position="16"/>
        <end position="130"/>
    </location>
</feature>
<dbReference type="GO" id="GO:0006457">
    <property type="term" value="P:protein folding"/>
    <property type="evidence" value="ECO:0007669"/>
    <property type="project" value="TreeGrafter"/>
</dbReference>
<gene>
    <name evidence="14" type="primary">PDIA3</name>
    <name evidence="14" type="ORF">CEXT_270721</name>
</gene>
<dbReference type="Proteomes" id="UP001054945">
    <property type="component" value="Unassembled WGS sequence"/>
</dbReference>
<feature type="signal peptide" evidence="12">
    <location>
        <begin position="1"/>
        <end position="19"/>
    </location>
</feature>
<comment type="subcellular location">
    <subcellularLocation>
        <location evidence="2">Endoplasmic reticulum lumen</location>
    </subcellularLocation>
</comment>
<comment type="caution">
    <text evidence="14">The sequence shown here is derived from an EMBL/GenBank/DDBJ whole genome shotgun (WGS) entry which is preliminary data.</text>
</comment>
<evidence type="ECO:0000259" key="13">
    <source>
        <dbReference type="PROSITE" id="PS51352"/>
    </source>
</evidence>
<evidence type="ECO:0000256" key="8">
    <source>
        <dbReference type="ARBA" id="ARBA00023157"/>
    </source>
</evidence>
<keyword evidence="6" id="KW-0677">Repeat</keyword>
<dbReference type="PANTHER" id="PTHR18929:SF132">
    <property type="entry name" value="PROTEIN DISULFIDE-ISOMERASE A3"/>
    <property type="match status" value="1"/>
</dbReference>
<dbReference type="PROSITE" id="PS00194">
    <property type="entry name" value="THIOREDOXIN_1"/>
    <property type="match status" value="1"/>
</dbReference>
<evidence type="ECO:0000256" key="2">
    <source>
        <dbReference type="ARBA" id="ARBA00004319"/>
    </source>
</evidence>
<dbReference type="Gene3D" id="3.40.30.10">
    <property type="entry name" value="Glutaredoxin"/>
    <property type="match status" value="2"/>
</dbReference>
<evidence type="ECO:0000256" key="3">
    <source>
        <dbReference type="ARBA" id="ARBA00006347"/>
    </source>
</evidence>
<dbReference type="EC" id="5.3.4.1" evidence="4"/>
<dbReference type="GO" id="GO:0034976">
    <property type="term" value="P:response to endoplasmic reticulum stress"/>
    <property type="evidence" value="ECO:0007669"/>
    <property type="project" value="TreeGrafter"/>
</dbReference>
<dbReference type="Pfam" id="PF13848">
    <property type="entry name" value="Thioredoxin_6"/>
    <property type="match status" value="1"/>
</dbReference>
<dbReference type="PROSITE" id="PS51352">
    <property type="entry name" value="THIOREDOXIN_2"/>
    <property type="match status" value="1"/>
</dbReference>
<keyword evidence="10" id="KW-0676">Redox-active center</keyword>
<dbReference type="FunFam" id="3.40.30.10:FF:000017">
    <property type="entry name" value="Protein disulfide-isomerase A4"/>
    <property type="match status" value="1"/>
</dbReference>
<evidence type="ECO:0000256" key="11">
    <source>
        <dbReference type="RuleBase" id="RU004208"/>
    </source>
</evidence>
<keyword evidence="5 12" id="KW-0732">Signal</keyword>
<evidence type="ECO:0000256" key="1">
    <source>
        <dbReference type="ARBA" id="ARBA00001182"/>
    </source>
</evidence>
<keyword evidence="15" id="KW-1185">Reference proteome</keyword>
<evidence type="ECO:0000313" key="15">
    <source>
        <dbReference type="Proteomes" id="UP001054945"/>
    </source>
</evidence>
<dbReference type="PRINTS" id="PR00421">
    <property type="entry name" value="THIOREDOXIN"/>
</dbReference>
<evidence type="ECO:0000256" key="12">
    <source>
        <dbReference type="SAM" id="SignalP"/>
    </source>
</evidence>
<comment type="catalytic activity">
    <reaction evidence="1">
        <text>Catalyzes the rearrangement of -S-S- bonds in proteins.</text>
        <dbReference type="EC" id="5.3.4.1"/>
    </reaction>
</comment>
<evidence type="ECO:0000256" key="9">
    <source>
        <dbReference type="ARBA" id="ARBA00023235"/>
    </source>
</evidence>
<name>A0AAV4RAF3_CAEEX</name>
<dbReference type="InterPro" id="IPR013766">
    <property type="entry name" value="Thioredoxin_domain"/>
</dbReference>
<dbReference type="CDD" id="cd02961">
    <property type="entry name" value="PDI_a_family"/>
    <property type="match status" value="1"/>
</dbReference>
<dbReference type="GO" id="GO:0003756">
    <property type="term" value="F:protein disulfide isomerase activity"/>
    <property type="evidence" value="ECO:0007669"/>
    <property type="project" value="UniProtKB-EC"/>
</dbReference>
<evidence type="ECO:0000313" key="14">
    <source>
        <dbReference type="EMBL" id="GIY17986.1"/>
    </source>
</evidence>
<keyword evidence="9" id="KW-0413">Isomerase</keyword>
<dbReference type="EMBL" id="BPLR01007569">
    <property type="protein sequence ID" value="GIY17986.1"/>
    <property type="molecule type" value="Genomic_DNA"/>
</dbReference>
<proteinExistence type="inferred from homology"/>
<comment type="similarity">
    <text evidence="3 11">Belongs to the protein disulfide isomerase family.</text>
</comment>
<dbReference type="InterPro" id="IPR005788">
    <property type="entry name" value="PDI_thioredoxin-like_dom"/>
</dbReference>
<evidence type="ECO:0000256" key="5">
    <source>
        <dbReference type="ARBA" id="ARBA00022729"/>
    </source>
</evidence>
<dbReference type="SUPFAM" id="SSF52833">
    <property type="entry name" value="Thioredoxin-like"/>
    <property type="match status" value="2"/>
</dbReference>
<keyword evidence="8" id="KW-1015">Disulfide bond</keyword>
<organism evidence="14 15">
    <name type="scientific">Caerostris extrusa</name>
    <name type="common">Bark spider</name>
    <name type="synonym">Caerostris bankana</name>
    <dbReference type="NCBI Taxonomy" id="172846"/>
    <lineage>
        <taxon>Eukaryota</taxon>
        <taxon>Metazoa</taxon>
        <taxon>Ecdysozoa</taxon>
        <taxon>Arthropoda</taxon>
        <taxon>Chelicerata</taxon>
        <taxon>Arachnida</taxon>
        <taxon>Araneae</taxon>
        <taxon>Araneomorphae</taxon>
        <taxon>Entelegynae</taxon>
        <taxon>Araneoidea</taxon>
        <taxon>Araneidae</taxon>
        <taxon>Caerostris</taxon>
    </lineage>
</organism>
<dbReference type="GO" id="GO:0005788">
    <property type="term" value="C:endoplasmic reticulum lumen"/>
    <property type="evidence" value="ECO:0007669"/>
    <property type="project" value="UniProtKB-SubCell"/>
</dbReference>
<accession>A0AAV4RAF3</accession>
<evidence type="ECO:0000256" key="10">
    <source>
        <dbReference type="ARBA" id="ARBA00023284"/>
    </source>
</evidence>
<dbReference type="AlphaFoldDB" id="A0AAV4RAF3"/>
<protein>
    <recommendedName>
        <fullName evidence="4">protein disulfide-isomerase</fullName>
        <ecNumber evidence="4">5.3.4.1</ecNumber>
    </recommendedName>
</protein>
<dbReference type="PANTHER" id="PTHR18929">
    <property type="entry name" value="PROTEIN DISULFIDE ISOMERASE"/>
    <property type="match status" value="1"/>
</dbReference>
<dbReference type="InterPro" id="IPR036249">
    <property type="entry name" value="Thioredoxin-like_sf"/>
</dbReference>
<sequence>MKLLFILPLICCFLSVVFCDDVLDYSGPDFEDKIAEHDAILVEFFAPWCGHCKRLAPEYEKAASTLKKADPPIPLAKVDCTSDNGKDTCSKFGVSGYPTLKIFRNGEFSSEYNGPRDADGIVKYMKAQVGPSSKELQSLEDAEKAVKDDVVVIGYFSDSSSTLKEEFLKAADKLRESVSFAHTSNKDILDKYGYSSILCCTLYSNLNCALFIFSDIVLFRPKKFWSKFEPQELKYSGSADKGDIVDFIKENYHGLVGHRTHDNHDEFKSPFIVVYYDVDYVKNVKGI</sequence>
<evidence type="ECO:0000256" key="7">
    <source>
        <dbReference type="ARBA" id="ARBA00022824"/>
    </source>
</evidence>
<feature type="chain" id="PRO_5043618638" description="protein disulfide-isomerase" evidence="12">
    <location>
        <begin position="20"/>
        <end position="287"/>
    </location>
</feature>
<keyword evidence="7" id="KW-0256">Endoplasmic reticulum</keyword>
<evidence type="ECO:0000256" key="4">
    <source>
        <dbReference type="ARBA" id="ARBA00012723"/>
    </source>
</evidence>
<dbReference type="InterPro" id="IPR017937">
    <property type="entry name" value="Thioredoxin_CS"/>
</dbReference>
<reference evidence="14 15" key="1">
    <citation type="submission" date="2021-06" db="EMBL/GenBank/DDBJ databases">
        <title>Caerostris extrusa draft genome.</title>
        <authorList>
            <person name="Kono N."/>
            <person name="Arakawa K."/>
        </authorList>
    </citation>
    <scope>NUCLEOTIDE SEQUENCE [LARGE SCALE GENOMIC DNA]</scope>
</reference>
<dbReference type="NCBIfam" id="TIGR01126">
    <property type="entry name" value="pdi_dom"/>
    <property type="match status" value="1"/>
</dbReference>
<dbReference type="Pfam" id="PF00085">
    <property type="entry name" value="Thioredoxin"/>
    <property type="match status" value="1"/>
</dbReference>
<evidence type="ECO:0000256" key="6">
    <source>
        <dbReference type="ARBA" id="ARBA00022737"/>
    </source>
</evidence>